<organism evidence="1 2">
    <name type="scientific">Rhabditophanes sp. KR3021</name>
    <dbReference type="NCBI Taxonomy" id="114890"/>
    <lineage>
        <taxon>Eukaryota</taxon>
        <taxon>Metazoa</taxon>
        <taxon>Ecdysozoa</taxon>
        <taxon>Nematoda</taxon>
        <taxon>Chromadorea</taxon>
        <taxon>Rhabditida</taxon>
        <taxon>Tylenchina</taxon>
        <taxon>Panagrolaimomorpha</taxon>
        <taxon>Strongyloidoidea</taxon>
        <taxon>Alloionematidae</taxon>
        <taxon>Rhabditophanes</taxon>
    </lineage>
</organism>
<dbReference type="WBParaSite" id="RSKR_0000424400.1">
    <property type="protein sequence ID" value="RSKR_0000424400.1"/>
    <property type="gene ID" value="RSKR_0000424400"/>
</dbReference>
<name>A0AC35TTL6_9BILA</name>
<protein>
    <submittedName>
        <fullName evidence="2">SH2 domain-containing protein</fullName>
    </submittedName>
</protein>
<dbReference type="Proteomes" id="UP000095286">
    <property type="component" value="Unplaced"/>
</dbReference>
<evidence type="ECO:0000313" key="2">
    <source>
        <dbReference type="WBParaSite" id="RSKR_0000424400.1"/>
    </source>
</evidence>
<evidence type="ECO:0000313" key="1">
    <source>
        <dbReference type="Proteomes" id="UP000095286"/>
    </source>
</evidence>
<reference evidence="2" key="1">
    <citation type="submission" date="2016-11" db="UniProtKB">
        <authorList>
            <consortium name="WormBaseParasite"/>
        </authorList>
    </citation>
    <scope>IDENTIFICATION</scope>
    <source>
        <strain evidence="2">KR3021</strain>
    </source>
</reference>
<proteinExistence type="predicted"/>
<sequence>MGACLGKKKVSTPLSSTLPSSSIMPITELHHPPLHPSLAASRQTAALPKTSFSITNNNNHLPALPASGLKSHTSTLSQSTYRPSNVFVSLFDYEARTAEDLSFKKNELLEILNEMGEWWYAKSLVTNKTGFIPSNYVAPEKSIDAEPWYFGRLRRIDAEKTLQQASNEHGSFLIRDSESRTNEFSLSVRDANSVKHYRIRQLDQGGYYIARRKAFTTLQELIAHYSLEADGLCVVLNQPSFKFDLPQTSTFTYDDQWEINRVSFN</sequence>
<accession>A0AC35TTL6</accession>